<dbReference type="GO" id="GO:0030473">
    <property type="term" value="P:nuclear migration along microtubule"/>
    <property type="evidence" value="ECO:0007669"/>
    <property type="project" value="UniProtKB-ARBA"/>
</dbReference>
<gene>
    <name evidence="13" type="ORF">BCR37DRAFT_384506</name>
</gene>
<dbReference type="SUPFAM" id="SSF47576">
    <property type="entry name" value="Calponin-homology domain, CH-domain"/>
    <property type="match status" value="1"/>
</dbReference>
<dbReference type="InterPro" id="IPR036133">
    <property type="entry name" value="EB1_C_sf"/>
</dbReference>
<feature type="region of interest" description="Disordered" evidence="10">
    <location>
        <begin position="167"/>
        <end position="213"/>
    </location>
</feature>
<dbReference type="PANTHER" id="PTHR10623">
    <property type="entry name" value="MICROTUBULE-ASSOCIATED PROTEIN RP/EB FAMILY MEMBER"/>
    <property type="match status" value="1"/>
</dbReference>
<proteinExistence type="inferred from homology"/>
<comment type="similarity">
    <text evidence="2">Belongs to the MAPRE family.</text>
</comment>
<evidence type="ECO:0000259" key="11">
    <source>
        <dbReference type="PROSITE" id="PS50021"/>
    </source>
</evidence>
<dbReference type="PROSITE" id="PS51230">
    <property type="entry name" value="EB1_C"/>
    <property type="match status" value="1"/>
</dbReference>
<dbReference type="GO" id="GO:0035372">
    <property type="term" value="P:protein localization to microtubule"/>
    <property type="evidence" value="ECO:0007669"/>
    <property type="project" value="UniProtKB-ARBA"/>
</dbReference>
<dbReference type="GO" id="GO:0051233">
    <property type="term" value="C:spindle midzone"/>
    <property type="evidence" value="ECO:0007669"/>
    <property type="project" value="UniProtKB-ARBA"/>
</dbReference>
<evidence type="ECO:0000256" key="10">
    <source>
        <dbReference type="SAM" id="MobiDB-lite"/>
    </source>
</evidence>
<evidence type="ECO:0000256" key="4">
    <source>
        <dbReference type="ARBA" id="ARBA00022618"/>
    </source>
</evidence>
<keyword evidence="4" id="KW-0132">Cell division</keyword>
<evidence type="ECO:0000256" key="6">
    <source>
        <dbReference type="ARBA" id="ARBA00022776"/>
    </source>
</evidence>
<sequence>MRGRVAVFRESISNVRAVVLVGLSSRLSVWCCDMKATTRFHTSRLARQTTTRSAMSESRGELLQWLNQLTGLGLTKVEQCGKGYACAQIFDSIYGDMPLKKIDFNANAEFKYLANWKVIQTHFNKHKIDKVIPVERLAKCKMQDNLEFLQWSKKYWDQMFPGGDYNAMARRGGQSSGSNLSNSTSSHHAAPSAARVVSSTAPKRAPGAAGRPAVGAVARAPPVNSAQLVQLQEEVEVLHETVAGLEKERDFYFNKLRDIEILIQGAGEADSAAEEGGLLKRIQEVLYSTEDGFEVPDNEGEDGLQGTEQGLQALDVNDEVHENDDEVF</sequence>
<name>A0A1Y2ES87_PROLT</name>
<dbReference type="PROSITE" id="PS50021">
    <property type="entry name" value="CH"/>
    <property type="match status" value="1"/>
</dbReference>
<keyword evidence="3" id="KW-0963">Cytoplasm</keyword>
<dbReference type="GO" id="GO:0035371">
    <property type="term" value="C:microtubule plus-end"/>
    <property type="evidence" value="ECO:0007669"/>
    <property type="project" value="UniProtKB-ARBA"/>
</dbReference>
<comment type="subcellular location">
    <subcellularLocation>
        <location evidence="1">Cytoplasm</location>
        <location evidence="1">Cytoskeleton</location>
    </subcellularLocation>
</comment>
<feature type="domain" description="EB1 C-terminal" evidence="12">
    <location>
        <begin position="220"/>
        <end position="295"/>
    </location>
</feature>
<accession>A0A1Y2ES87</accession>
<evidence type="ECO:0000256" key="1">
    <source>
        <dbReference type="ARBA" id="ARBA00004245"/>
    </source>
</evidence>
<dbReference type="STRING" id="56484.A0A1Y2ES87"/>
<comment type="caution">
    <text evidence="13">The sequence shown here is derived from an EMBL/GenBank/DDBJ whole genome shotgun (WGS) entry which is preliminary data.</text>
</comment>
<evidence type="ECO:0000256" key="2">
    <source>
        <dbReference type="ARBA" id="ARBA00010729"/>
    </source>
</evidence>
<dbReference type="Proteomes" id="UP000193685">
    <property type="component" value="Unassembled WGS sequence"/>
</dbReference>
<dbReference type="EMBL" id="MCFI01000030">
    <property type="protein sequence ID" value="ORY74377.1"/>
    <property type="molecule type" value="Genomic_DNA"/>
</dbReference>
<dbReference type="GO" id="GO:0051301">
    <property type="term" value="P:cell division"/>
    <property type="evidence" value="ECO:0007669"/>
    <property type="project" value="UniProtKB-KW"/>
</dbReference>
<dbReference type="AlphaFoldDB" id="A0A1Y2ES87"/>
<dbReference type="InterPro" id="IPR004953">
    <property type="entry name" value="EB1_C"/>
</dbReference>
<dbReference type="GeneID" id="63786848"/>
<dbReference type="RefSeq" id="XP_040722026.1">
    <property type="nucleotide sequence ID" value="XM_040870249.1"/>
</dbReference>
<dbReference type="Gene3D" id="1.10.418.10">
    <property type="entry name" value="Calponin-like domain"/>
    <property type="match status" value="1"/>
</dbReference>
<evidence type="ECO:0000256" key="7">
    <source>
        <dbReference type="ARBA" id="ARBA00023212"/>
    </source>
</evidence>
<evidence type="ECO:0000256" key="9">
    <source>
        <dbReference type="PROSITE-ProRule" id="PRU00576"/>
    </source>
</evidence>
<evidence type="ECO:0000259" key="12">
    <source>
        <dbReference type="PROSITE" id="PS51230"/>
    </source>
</evidence>
<feature type="compositionally biased region" description="Low complexity" evidence="10">
    <location>
        <begin position="172"/>
        <end position="213"/>
    </location>
</feature>
<evidence type="ECO:0000313" key="13">
    <source>
        <dbReference type="EMBL" id="ORY74377.1"/>
    </source>
</evidence>
<evidence type="ECO:0000256" key="3">
    <source>
        <dbReference type="ARBA" id="ARBA00022490"/>
    </source>
</evidence>
<evidence type="ECO:0000256" key="5">
    <source>
        <dbReference type="ARBA" id="ARBA00022701"/>
    </source>
</evidence>
<keyword evidence="8" id="KW-0131">Cell cycle</keyword>
<keyword evidence="5 9" id="KW-0493">Microtubule</keyword>
<dbReference type="InterPro" id="IPR036872">
    <property type="entry name" value="CH_dom_sf"/>
</dbReference>
<evidence type="ECO:0000313" key="14">
    <source>
        <dbReference type="Proteomes" id="UP000193685"/>
    </source>
</evidence>
<dbReference type="FunFam" id="1.10.418.10:FF:000028">
    <property type="entry name" value="RP/EB family microtubule-associated protein"/>
    <property type="match status" value="1"/>
</dbReference>
<evidence type="ECO:0000256" key="8">
    <source>
        <dbReference type="ARBA" id="ARBA00023306"/>
    </source>
</evidence>
<dbReference type="InterPro" id="IPR001715">
    <property type="entry name" value="CH_dom"/>
</dbReference>
<feature type="domain" description="Calponin-homology (CH)" evidence="11">
    <location>
        <begin position="56"/>
        <end position="157"/>
    </location>
</feature>
<dbReference type="Gene3D" id="1.20.5.1430">
    <property type="match status" value="1"/>
</dbReference>
<keyword evidence="7" id="KW-0206">Cytoskeleton</keyword>
<dbReference type="InterPro" id="IPR027328">
    <property type="entry name" value="MAPRE"/>
</dbReference>
<dbReference type="Pfam" id="PF03271">
    <property type="entry name" value="EB1"/>
    <property type="match status" value="1"/>
</dbReference>
<protein>
    <submittedName>
        <fullName evidence="13">Calponin homology domain-containing protein</fullName>
    </submittedName>
</protein>
<dbReference type="GO" id="GO:0072686">
    <property type="term" value="C:mitotic spindle"/>
    <property type="evidence" value="ECO:0007669"/>
    <property type="project" value="UniProtKB-ARBA"/>
</dbReference>
<dbReference type="GO" id="GO:0051010">
    <property type="term" value="F:microtubule plus-end binding"/>
    <property type="evidence" value="ECO:0007669"/>
    <property type="project" value="UniProtKB-ARBA"/>
</dbReference>
<dbReference type="OrthoDB" id="2119228at2759"/>
<dbReference type="SUPFAM" id="SSF140612">
    <property type="entry name" value="EB1 dimerisation domain-like"/>
    <property type="match status" value="1"/>
</dbReference>
<dbReference type="FunFam" id="1.20.5.1430:FF:000005">
    <property type="entry name" value="Eb1, isoform E"/>
    <property type="match status" value="1"/>
</dbReference>
<keyword evidence="6" id="KW-0498">Mitosis</keyword>
<reference evidence="13 14" key="1">
    <citation type="submission" date="2016-07" db="EMBL/GenBank/DDBJ databases">
        <title>Pervasive Adenine N6-methylation of Active Genes in Fungi.</title>
        <authorList>
            <consortium name="DOE Joint Genome Institute"/>
            <person name="Mondo S.J."/>
            <person name="Dannebaum R.O."/>
            <person name="Kuo R.C."/>
            <person name="Labutti K."/>
            <person name="Haridas S."/>
            <person name="Kuo A."/>
            <person name="Salamov A."/>
            <person name="Ahrendt S.R."/>
            <person name="Lipzen A."/>
            <person name="Sullivan W."/>
            <person name="Andreopoulos W.B."/>
            <person name="Clum A."/>
            <person name="Lindquist E."/>
            <person name="Daum C."/>
            <person name="Ramamoorthy G.K."/>
            <person name="Gryganskyi A."/>
            <person name="Culley D."/>
            <person name="Magnuson J.K."/>
            <person name="James T.Y."/>
            <person name="O'Malley M.A."/>
            <person name="Stajich J.E."/>
            <person name="Spatafora J.W."/>
            <person name="Visel A."/>
            <person name="Grigoriev I.V."/>
        </authorList>
    </citation>
    <scope>NUCLEOTIDE SEQUENCE [LARGE SCALE GENOMIC DNA]</scope>
    <source>
        <strain evidence="13 14">12-1054</strain>
    </source>
</reference>
<organism evidence="13 14">
    <name type="scientific">Protomyces lactucae-debilis</name>
    <dbReference type="NCBI Taxonomy" id="2754530"/>
    <lineage>
        <taxon>Eukaryota</taxon>
        <taxon>Fungi</taxon>
        <taxon>Dikarya</taxon>
        <taxon>Ascomycota</taxon>
        <taxon>Taphrinomycotina</taxon>
        <taxon>Taphrinomycetes</taxon>
        <taxon>Taphrinales</taxon>
        <taxon>Protomycetaceae</taxon>
        <taxon>Protomyces</taxon>
    </lineage>
</organism>
<dbReference type="OMA" id="WIKRFWD"/>
<keyword evidence="14" id="KW-1185">Reference proteome</keyword>